<keyword evidence="7 20" id="KW-0812">Transmembrane</keyword>
<dbReference type="SMART" id="SM00744">
    <property type="entry name" value="RINGv"/>
    <property type="match status" value="1"/>
</dbReference>
<comment type="pathway">
    <text evidence="4">Protein modification; protein ubiquitination.</text>
</comment>
<accession>A0AAJ6VZ22</accession>
<evidence type="ECO:0000256" key="18">
    <source>
        <dbReference type="ARBA" id="ARBA00043185"/>
    </source>
</evidence>
<evidence type="ECO:0000256" key="15">
    <source>
        <dbReference type="ARBA" id="ARBA00023136"/>
    </source>
</evidence>
<keyword evidence="6" id="KW-0808">Transferase</keyword>
<evidence type="ECO:0000256" key="1">
    <source>
        <dbReference type="ARBA" id="ARBA00000900"/>
    </source>
</evidence>
<evidence type="ECO:0000256" key="19">
    <source>
        <dbReference type="ARBA" id="ARBA00043231"/>
    </source>
</evidence>
<evidence type="ECO:0000256" key="10">
    <source>
        <dbReference type="ARBA" id="ARBA00022786"/>
    </source>
</evidence>
<evidence type="ECO:0000313" key="23">
    <source>
        <dbReference type="RefSeq" id="XP_003745079.1"/>
    </source>
</evidence>
<evidence type="ECO:0000256" key="4">
    <source>
        <dbReference type="ARBA" id="ARBA00004906"/>
    </source>
</evidence>
<evidence type="ECO:0000256" key="12">
    <source>
        <dbReference type="ARBA" id="ARBA00022833"/>
    </source>
</evidence>
<name>A0AAJ6VZ22_9ACAR</name>
<keyword evidence="15 20" id="KW-0472">Membrane</keyword>
<evidence type="ECO:0000256" key="6">
    <source>
        <dbReference type="ARBA" id="ARBA00022679"/>
    </source>
</evidence>
<evidence type="ECO:0000259" key="21">
    <source>
        <dbReference type="PROSITE" id="PS51292"/>
    </source>
</evidence>
<evidence type="ECO:0000256" key="5">
    <source>
        <dbReference type="ARBA" id="ARBA00012483"/>
    </source>
</evidence>
<keyword evidence="11" id="KW-1000">Mitochondrion outer membrane</keyword>
<proteinExistence type="predicted"/>
<comment type="subcellular location">
    <subcellularLocation>
        <location evidence="2">Mitochondrion membrane</location>
        <topology evidence="2">Multi-pass membrane protein</topology>
    </subcellularLocation>
    <subcellularLocation>
        <location evidence="3">Mitochondrion outer membrane</location>
    </subcellularLocation>
</comment>
<evidence type="ECO:0000256" key="8">
    <source>
        <dbReference type="ARBA" id="ARBA00022723"/>
    </source>
</evidence>
<dbReference type="PANTHER" id="PTHR46283">
    <property type="entry name" value="E3 UBIQUITIN-PROTEIN LIGASE MARCH5"/>
    <property type="match status" value="1"/>
</dbReference>
<feature type="domain" description="RING-CH-type" evidence="21">
    <location>
        <begin position="8"/>
        <end position="77"/>
    </location>
</feature>
<gene>
    <name evidence="23" type="primary">LOC100902742</name>
</gene>
<dbReference type="GO" id="GO:0008270">
    <property type="term" value="F:zinc ion binding"/>
    <property type="evidence" value="ECO:0007669"/>
    <property type="project" value="UniProtKB-KW"/>
</dbReference>
<dbReference type="KEGG" id="goe:100902742"/>
<keyword evidence="10" id="KW-0833">Ubl conjugation pathway</keyword>
<keyword evidence="13 20" id="KW-1133">Transmembrane helix</keyword>
<dbReference type="PROSITE" id="PS51292">
    <property type="entry name" value="ZF_RING_CH"/>
    <property type="match status" value="1"/>
</dbReference>
<organism evidence="22 23">
    <name type="scientific">Galendromus occidentalis</name>
    <name type="common">western predatory mite</name>
    <dbReference type="NCBI Taxonomy" id="34638"/>
    <lineage>
        <taxon>Eukaryota</taxon>
        <taxon>Metazoa</taxon>
        <taxon>Ecdysozoa</taxon>
        <taxon>Arthropoda</taxon>
        <taxon>Chelicerata</taxon>
        <taxon>Arachnida</taxon>
        <taxon>Acari</taxon>
        <taxon>Parasitiformes</taxon>
        <taxon>Mesostigmata</taxon>
        <taxon>Gamasina</taxon>
        <taxon>Phytoseioidea</taxon>
        <taxon>Phytoseiidae</taxon>
        <taxon>Typhlodrominae</taxon>
        <taxon>Galendromus</taxon>
    </lineage>
</organism>
<dbReference type="SUPFAM" id="SSF57850">
    <property type="entry name" value="RING/U-box"/>
    <property type="match status" value="1"/>
</dbReference>
<dbReference type="InterPro" id="IPR011016">
    <property type="entry name" value="Znf_RING-CH"/>
</dbReference>
<dbReference type="GO" id="GO:0061630">
    <property type="term" value="F:ubiquitin protein ligase activity"/>
    <property type="evidence" value="ECO:0007669"/>
    <property type="project" value="UniProtKB-EC"/>
</dbReference>
<protein>
    <recommendedName>
        <fullName evidence="16">E3 ubiquitin-protein ligase MARCHF5</fullName>
        <ecNumber evidence="5">2.3.2.27</ecNumber>
    </recommendedName>
    <alternativeName>
        <fullName evidence="18">Membrane-associated RING finger protein 5</fullName>
    </alternativeName>
    <alternativeName>
        <fullName evidence="17">Membrane-associated RING-CH protein V</fullName>
    </alternativeName>
    <alternativeName>
        <fullName evidence="19">RING-type E3 ubiquitin transferase MARCHF5</fullName>
    </alternativeName>
</protein>
<keyword evidence="8" id="KW-0479">Metal-binding</keyword>
<dbReference type="AlphaFoldDB" id="A0AAJ6VZ22"/>
<dbReference type="FunFam" id="3.30.40.10:FF:000262">
    <property type="entry name" value="E3 ubiquitin-protein ligase MARCH5"/>
    <property type="match status" value="1"/>
</dbReference>
<dbReference type="InterPro" id="IPR013083">
    <property type="entry name" value="Znf_RING/FYVE/PHD"/>
</dbReference>
<dbReference type="RefSeq" id="XP_003745079.1">
    <property type="nucleotide sequence ID" value="XM_003745031.1"/>
</dbReference>
<dbReference type="EC" id="2.3.2.27" evidence="5"/>
<keyword evidence="22" id="KW-1185">Reference proteome</keyword>
<dbReference type="CDD" id="cd16701">
    <property type="entry name" value="RING_CH-C4HC3_MARCH5"/>
    <property type="match status" value="1"/>
</dbReference>
<sequence>MDSALEIASDDDRRSCWVCFATDEDDLEASWVEPCKCKGTTKWVHQQCLQRWIDEKQRVNHTQRVNCPQCNTEYLIFFPKFGPFVYVLDLVDRLLYRVSPLLTAAVVLGSVYWSALTYGGITILLVSGQNEGVRIIEQADPIFLSVTLPTIPVMLIVIKMVPWDNYLLKLWWRHASRLPDMRGLCSSLRGELPGNTFVEPPETVNRLLDRTLLNDSYSATRVFVSALMLPAVGALVGRTCFSGVRTPLQRTLLGCFSFIMVKGVFKIYLRRKQVLRQLKRKVLNYGDDINEDEELALYGEDED</sequence>
<dbReference type="GeneID" id="100902742"/>
<keyword evidence="12" id="KW-0862">Zinc</keyword>
<dbReference type="Gene3D" id="3.30.40.10">
    <property type="entry name" value="Zinc/RING finger domain, C3HC4 (zinc finger)"/>
    <property type="match status" value="1"/>
</dbReference>
<dbReference type="Pfam" id="PF12906">
    <property type="entry name" value="RINGv"/>
    <property type="match status" value="1"/>
</dbReference>
<evidence type="ECO:0000313" key="22">
    <source>
        <dbReference type="Proteomes" id="UP000694867"/>
    </source>
</evidence>
<feature type="transmembrane region" description="Helical" evidence="20">
    <location>
        <begin position="222"/>
        <end position="244"/>
    </location>
</feature>
<evidence type="ECO:0000256" key="9">
    <source>
        <dbReference type="ARBA" id="ARBA00022771"/>
    </source>
</evidence>
<evidence type="ECO:0000256" key="20">
    <source>
        <dbReference type="SAM" id="Phobius"/>
    </source>
</evidence>
<feature type="transmembrane region" description="Helical" evidence="20">
    <location>
        <begin position="141"/>
        <end position="161"/>
    </location>
</feature>
<keyword evidence="9" id="KW-0863">Zinc-finger</keyword>
<reference evidence="23" key="1">
    <citation type="submission" date="2025-08" db="UniProtKB">
        <authorList>
            <consortium name="RefSeq"/>
        </authorList>
    </citation>
    <scope>IDENTIFICATION</scope>
</reference>
<evidence type="ECO:0000256" key="3">
    <source>
        <dbReference type="ARBA" id="ARBA00004294"/>
    </source>
</evidence>
<dbReference type="GO" id="GO:0005741">
    <property type="term" value="C:mitochondrial outer membrane"/>
    <property type="evidence" value="ECO:0007669"/>
    <property type="project" value="UniProtKB-SubCell"/>
</dbReference>
<evidence type="ECO:0000256" key="2">
    <source>
        <dbReference type="ARBA" id="ARBA00004225"/>
    </source>
</evidence>
<evidence type="ECO:0000256" key="7">
    <source>
        <dbReference type="ARBA" id="ARBA00022692"/>
    </source>
</evidence>
<evidence type="ECO:0000256" key="11">
    <source>
        <dbReference type="ARBA" id="ARBA00022787"/>
    </source>
</evidence>
<evidence type="ECO:0000256" key="13">
    <source>
        <dbReference type="ARBA" id="ARBA00022989"/>
    </source>
</evidence>
<feature type="transmembrane region" description="Helical" evidence="20">
    <location>
        <begin position="101"/>
        <end position="121"/>
    </location>
</feature>
<keyword evidence="14" id="KW-0496">Mitochondrion</keyword>
<dbReference type="Proteomes" id="UP000694867">
    <property type="component" value="Unplaced"/>
</dbReference>
<evidence type="ECO:0000256" key="16">
    <source>
        <dbReference type="ARBA" id="ARBA00040151"/>
    </source>
</evidence>
<evidence type="ECO:0000256" key="17">
    <source>
        <dbReference type="ARBA" id="ARBA00043044"/>
    </source>
</evidence>
<evidence type="ECO:0000256" key="14">
    <source>
        <dbReference type="ARBA" id="ARBA00023128"/>
    </source>
</evidence>
<comment type="catalytic activity">
    <reaction evidence="1">
        <text>S-ubiquitinyl-[E2 ubiquitin-conjugating enzyme]-L-cysteine + [acceptor protein]-L-lysine = [E2 ubiquitin-conjugating enzyme]-L-cysteine + N(6)-ubiquitinyl-[acceptor protein]-L-lysine.</text>
        <dbReference type="EC" id="2.3.2.27"/>
    </reaction>
</comment>